<accession>C1FAG4</accession>
<dbReference type="InParanoid" id="C1FAG4"/>
<keyword evidence="2" id="KW-1185">Reference proteome</keyword>
<proteinExistence type="predicted"/>
<dbReference type="EMBL" id="CP001472">
    <property type="protein sequence ID" value="ACO32669.1"/>
    <property type="molecule type" value="Genomic_DNA"/>
</dbReference>
<dbReference type="HOGENOM" id="CLU_766433_0_0_0"/>
<organism evidence="1 2">
    <name type="scientific">Acidobacterium capsulatum (strain ATCC 51196 / DSM 11244 / BCRC 80197 / JCM 7670 / NBRC 15755 / NCIMB 13165 / 161)</name>
    <dbReference type="NCBI Taxonomy" id="240015"/>
    <lineage>
        <taxon>Bacteria</taxon>
        <taxon>Pseudomonadati</taxon>
        <taxon>Acidobacteriota</taxon>
        <taxon>Terriglobia</taxon>
        <taxon>Terriglobales</taxon>
        <taxon>Acidobacteriaceae</taxon>
        <taxon>Acidobacterium</taxon>
    </lineage>
</organism>
<reference evidence="1 2" key="1">
    <citation type="journal article" date="2009" name="Appl. Environ. Microbiol.">
        <title>Three genomes from the phylum Acidobacteria provide insight into the lifestyles of these microorganisms in soils.</title>
        <authorList>
            <person name="Ward N.L."/>
            <person name="Challacombe J.F."/>
            <person name="Janssen P.H."/>
            <person name="Henrissat B."/>
            <person name="Coutinho P.M."/>
            <person name="Wu M."/>
            <person name="Xie G."/>
            <person name="Haft D.H."/>
            <person name="Sait M."/>
            <person name="Badger J."/>
            <person name="Barabote R.D."/>
            <person name="Bradley B."/>
            <person name="Brettin T.S."/>
            <person name="Brinkac L.M."/>
            <person name="Bruce D."/>
            <person name="Creasy T."/>
            <person name="Daugherty S.C."/>
            <person name="Davidsen T.M."/>
            <person name="DeBoy R.T."/>
            <person name="Detter J.C."/>
            <person name="Dodson R.J."/>
            <person name="Durkin A.S."/>
            <person name="Ganapathy A."/>
            <person name="Gwinn-Giglio M."/>
            <person name="Han C.S."/>
            <person name="Khouri H."/>
            <person name="Kiss H."/>
            <person name="Kothari S.P."/>
            <person name="Madupu R."/>
            <person name="Nelson K.E."/>
            <person name="Nelson W.C."/>
            <person name="Paulsen I."/>
            <person name="Penn K."/>
            <person name="Ren Q."/>
            <person name="Rosovitz M.J."/>
            <person name="Selengut J.D."/>
            <person name="Shrivastava S."/>
            <person name="Sullivan S.A."/>
            <person name="Tapia R."/>
            <person name="Thompson L.S."/>
            <person name="Watkins K.L."/>
            <person name="Yang Q."/>
            <person name="Yu C."/>
            <person name="Zafar N."/>
            <person name="Zhou L."/>
            <person name="Kuske C.R."/>
        </authorList>
    </citation>
    <scope>NUCLEOTIDE SEQUENCE [LARGE SCALE GENOMIC DNA]</scope>
    <source>
        <strain evidence="2">ATCC 51196 / DSM 11244 / BCRC 80197 / JCM 7670 / NBRC 15755 / NCIMB 13165 / 161</strain>
    </source>
</reference>
<protein>
    <submittedName>
        <fullName evidence="1">Conserved domain protein</fullName>
    </submittedName>
</protein>
<name>C1FAG4_ACIC5</name>
<sequence length="361" mass="40774">MPGKTCMPAHFKQPQGTLSSVTASRPHLCLAIDQHLVVRIVRALDHRRSKLHHHILRGQRAGQSELEDARIRVTQPVILDHVLRHDVGRQHRRAGTRCAGVAQRPVRNQRKIAGLRRQHLHREARGDLARAQHHVELALHLAINQVQQHRVGIDRRGPHGKVGVAHHLCHRRLEAIHNAGRSADGGRVAPCRNLLRDAIILRRRGRGQRGIAAIPQGNIVRVHHALNRIDEVLGLQIRKLLLLRAQFHIKQVVVELSHNGLQRNAALHARRAYHRSHNVARIHKAGRARSRNRSLFKEARRMTGGRHLLDALAKQAAAANDVGDLRLIKRNFNRARPNVIRCGMDVVKIGFHQSLSALWAC</sequence>
<evidence type="ECO:0000313" key="2">
    <source>
        <dbReference type="Proteomes" id="UP000002207"/>
    </source>
</evidence>
<gene>
    <name evidence="1" type="ordered locus">ACP_2363</name>
</gene>
<dbReference type="KEGG" id="aca:ACP_2363"/>
<dbReference type="STRING" id="240015.ACP_2363"/>
<dbReference type="Proteomes" id="UP000002207">
    <property type="component" value="Chromosome"/>
</dbReference>
<dbReference type="AlphaFoldDB" id="C1FAG4"/>
<evidence type="ECO:0000313" key="1">
    <source>
        <dbReference type="EMBL" id="ACO32669.1"/>
    </source>
</evidence>